<protein>
    <submittedName>
        <fullName evidence="2">Uncharacterized protein</fullName>
    </submittedName>
</protein>
<evidence type="ECO:0000313" key="2">
    <source>
        <dbReference type="EMBL" id="KAK7053663.1"/>
    </source>
</evidence>
<sequence>MAPASGSPTLKFNPMPVCSHSSTLPRQDPSSLYIHAYISPSESRALAAQFIAFSVHPSLETKLAPLNNSSPPSPPTLSPHSLPFDPLRTTYQVPAHCISLLVTTLASTNPPTRPPLPSPRTAAVIREADANGYLLLQVKRYIQCAAMILLTPTRRRRRSTPTAALPPHARTPPSHSVRRPLSHAPSTQLKPPAPRRAAPKTLLAGTVRRLADTPENASLLVYHGERAYSDQPTSALRPPLIPPARMHRVAANAVVRQPTPTRPFTRRRRPTILFNRRRCTQTISAIPPLPALNSTPTSPASHHPIDSFIGVACADSRRLVCC</sequence>
<dbReference type="Proteomes" id="UP001362999">
    <property type="component" value="Unassembled WGS sequence"/>
</dbReference>
<organism evidence="2 3">
    <name type="scientific">Favolaschia claudopus</name>
    <dbReference type="NCBI Taxonomy" id="2862362"/>
    <lineage>
        <taxon>Eukaryota</taxon>
        <taxon>Fungi</taxon>
        <taxon>Dikarya</taxon>
        <taxon>Basidiomycota</taxon>
        <taxon>Agaricomycotina</taxon>
        <taxon>Agaricomycetes</taxon>
        <taxon>Agaricomycetidae</taxon>
        <taxon>Agaricales</taxon>
        <taxon>Marasmiineae</taxon>
        <taxon>Mycenaceae</taxon>
        <taxon>Favolaschia</taxon>
    </lineage>
</organism>
<feature type="region of interest" description="Disordered" evidence="1">
    <location>
        <begin position="155"/>
        <end position="199"/>
    </location>
</feature>
<comment type="caution">
    <text evidence="2">The sequence shown here is derived from an EMBL/GenBank/DDBJ whole genome shotgun (WGS) entry which is preliminary data.</text>
</comment>
<evidence type="ECO:0000313" key="3">
    <source>
        <dbReference type="Proteomes" id="UP001362999"/>
    </source>
</evidence>
<keyword evidence="3" id="KW-1185">Reference proteome</keyword>
<evidence type="ECO:0000256" key="1">
    <source>
        <dbReference type="SAM" id="MobiDB-lite"/>
    </source>
</evidence>
<gene>
    <name evidence="2" type="ORF">R3P38DRAFT_3343173</name>
</gene>
<dbReference type="AlphaFoldDB" id="A0AAW0DP81"/>
<dbReference type="EMBL" id="JAWWNJ010000006">
    <property type="protein sequence ID" value="KAK7053663.1"/>
    <property type="molecule type" value="Genomic_DNA"/>
</dbReference>
<name>A0AAW0DP81_9AGAR</name>
<accession>A0AAW0DP81</accession>
<reference evidence="2 3" key="1">
    <citation type="journal article" date="2024" name="J Genomics">
        <title>Draft genome sequencing and assembly of Favolaschia claudopus CIRM-BRFM 2984 isolated from oak limbs.</title>
        <authorList>
            <person name="Navarro D."/>
            <person name="Drula E."/>
            <person name="Chaduli D."/>
            <person name="Cazenave R."/>
            <person name="Ahrendt S."/>
            <person name="Wang J."/>
            <person name="Lipzen A."/>
            <person name="Daum C."/>
            <person name="Barry K."/>
            <person name="Grigoriev I.V."/>
            <person name="Favel A."/>
            <person name="Rosso M.N."/>
            <person name="Martin F."/>
        </authorList>
    </citation>
    <scope>NUCLEOTIDE SEQUENCE [LARGE SCALE GENOMIC DNA]</scope>
    <source>
        <strain evidence="2 3">CIRM-BRFM 2984</strain>
    </source>
</reference>
<proteinExistence type="predicted"/>